<dbReference type="GO" id="GO:0003700">
    <property type="term" value="F:DNA-binding transcription factor activity"/>
    <property type="evidence" value="ECO:0007669"/>
    <property type="project" value="InterPro"/>
</dbReference>
<dbReference type="SMART" id="SM00347">
    <property type="entry name" value="HTH_MARR"/>
    <property type="match status" value="1"/>
</dbReference>
<dbReference type="AlphaFoldDB" id="A0A369P2G7"/>
<protein>
    <recommendedName>
        <fullName evidence="4">HTH marR-type domain-containing protein</fullName>
    </recommendedName>
</protein>
<dbReference type="Gene3D" id="1.10.10.10">
    <property type="entry name" value="Winged helix-like DNA-binding domain superfamily/Winged helix DNA-binding domain"/>
    <property type="match status" value="1"/>
</dbReference>
<name>A0A369P2G7_9ACTN</name>
<keyword evidence="2" id="KW-0238">DNA-binding</keyword>
<dbReference type="Proteomes" id="UP000253805">
    <property type="component" value="Unassembled WGS sequence"/>
</dbReference>
<dbReference type="EMBL" id="PPUT01000010">
    <property type="protein sequence ID" value="RDC44975.1"/>
    <property type="molecule type" value="Genomic_DNA"/>
</dbReference>
<evidence type="ECO:0000256" key="1">
    <source>
        <dbReference type="ARBA" id="ARBA00023015"/>
    </source>
</evidence>
<evidence type="ECO:0000256" key="2">
    <source>
        <dbReference type="ARBA" id="ARBA00023125"/>
    </source>
</evidence>
<dbReference type="Pfam" id="PF12802">
    <property type="entry name" value="MarR_2"/>
    <property type="match status" value="1"/>
</dbReference>
<dbReference type="InterPro" id="IPR036388">
    <property type="entry name" value="WH-like_DNA-bd_sf"/>
</dbReference>
<reference evidence="5 6" key="1">
    <citation type="journal article" date="2018" name="Elife">
        <title>Discovery and characterization of a prevalent human gut bacterial enzyme sufficient for the inactivation of a family of plant toxins.</title>
        <authorList>
            <person name="Koppel N."/>
            <person name="Bisanz J.E."/>
            <person name="Pandelia M.E."/>
            <person name="Turnbaugh P.J."/>
            <person name="Balskus E.P."/>
        </authorList>
    </citation>
    <scope>NUCLEOTIDE SEQUENCE [LARGE SCALE GENOMIC DNA]</scope>
    <source>
        <strain evidence="5 6">OB21 GAM 11</strain>
    </source>
</reference>
<dbReference type="SUPFAM" id="SSF46785">
    <property type="entry name" value="Winged helix' DNA-binding domain"/>
    <property type="match status" value="1"/>
</dbReference>
<evidence type="ECO:0000259" key="4">
    <source>
        <dbReference type="SMART" id="SM00347"/>
    </source>
</evidence>
<evidence type="ECO:0000256" key="3">
    <source>
        <dbReference type="ARBA" id="ARBA00023163"/>
    </source>
</evidence>
<keyword evidence="3" id="KW-0804">Transcription</keyword>
<comment type="caution">
    <text evidence="5">The sequence shown here is derived from an EMBL/GenBank/DDBJ whole genome shotgun (WGS) entry which is preliminary data.</text>
</comment>
<evidence type="ECO:0000313" key="6">
    <source>
        <dbReference type="Proteomes" id="UP000253805"/>
    </source>
</evidence>
<dbReference type="InterPro" id="IPR000835">
    <property type="entry name" value="HTH_MarR-typ"/>
</dbReference>
<accession>A0A369P2G7</accession>
<dbReference type="PANTHER" id="PTHR42756">
    <property type="entry name" value="TRANSCRIPTIONAL REGULATOR, MARR"/>
    <property type="match status" value="1"/>
</dbReference>
<gene>
    <name evidence="5" type="ORF">C1850_05290</name>
</gene>
<feature type="domain" description="HTH marR-type" evidence="4">
    <location>
        <begin position="34"/>
        <end position="132"/>
    </location>
</feature>
<dbReference type="RefSeq" id="WP_114548859.1">
    <property type="nucleotide sequence ID" value="NZ_PPUT01000010.1"/>
</dbReference>
<dbReference type="GO" id="GO:0003677">
    <property type="term" value="F:DNA binding"/>
    <property type="evidence" value="ECO:0007669"/>
    <property type="project" value="UniProtKB-KW"/>
</dbReference>
<proteinExistence type="predicted"/>
<sequence>MNADKIALDEKSQIVETIRAVDDFYRQADELYRQTAWRMGLPDCAFDIVYALVNEDGLTQKQLCELGFSSKQTVHSSIKRMVDKGVVELRGDTPRTQRVYLTGYGRKQYEAHIQAVLAAEHEAVAIFTDEEQRQLTSAMKRYINALNENLSALTFH</sequence>
<evidence type="ECO:0000313" key="5">
    <source>
        <dbReference type="EMBL" id="RDC44975.1"/>
    </source>
</evidence>
<dbReference type="InterPro" id="IPR036390">
    <property type="entry name" value="WH_DNA-bd_sf"/>
</dbReference>
<keyword evidence="1" id="KW-0805">Transcription regulation</keyword>
<dbReference type="PANTHER" id="PTHR42756:SF1">
    <property type="entry name" value="TRANSCRIPTIONAL REPRESSOR OF EMRAB OPERON"/>
    <property type="match status" value="1"/>
</dbReference>
<organism evidence="5 6">
    <name type="scientific">Adlercreutzia equolifaciens subsp. celatus</name>
    <dbReference type="NCBI Taxonomy" id="394340"/>
    <lineage>
        <taxon>Bacteria</taxon>
        <taxon>Bacillati</taxon>
        <taxon>Actinomycetota</taxon>
        <taxon>Coriobacteriia</taxon>
        <taxon>Eggerthellales</taxon>
        <taxon>Eggerthellaceae</taxon>
        <taxon>Adlercreutzia</taxon>
    </lineage>
</organism>